<dbReference type="PIRSF" id="PIRSF006278">
    <property type="entry name" value="ACCD_DCysDesulf"/>
    <property type="match status" value="1"/>
</dbReference>
<evidence type="ECO:0000256" key="4">
    <source>
        <dbReference type="PIRSR" id="PIRSR006278-1"/>
    </source>
</evidence>
<sequence>MIKPSKLLLANLPTPIMVPEGLSYSRAHTKLYIKRDDFTGFEMSGNKVRKLEYALKQGIESGAEVFITCGGIQSNHARATAAAAARLGKRTHLVLKGEPKDPEGNYFLDILFGAKVTFISEEAYVSRRNEIMEEIKRRYEEQDCKGYVLPEGASNGIGMYGYFQAFEEILEQEKEMGVTFDAICVTDGSGGTYAGLYAANEYYESKKKIIGFNIYDKNADGRKRVGDIIREGMELAEFGKEISMDQVCIAYDYVGDGYGVASDEVIAFIAKTARETGMVLDPVYTGKAMHGMITEINRENPLLYGNVLFIHTGGEFGTFPHKDRFI</sequence>
<evidence type="ECO:0000256" key="3">
    <source>
        <dbReference type="ARBA" id="ARBA00022898"/>
    </source>
</evidence>
<protein>
    <submittedName>
        <fullName evidence="7">D-cysteine desulfhydrase</fullName>
    </submittedName>
</protein>
<dbReference type="InterPro" id="IPR036052">
    <property type="entry name" value="TrpB-like_PALP_sf"/>
</dbReference>
<feature type="modified residue" description="N6-(pyridoxal phosphate)lysine" evidence="5">
    <location>
        <position position="47"/>
    </location>
</feature>
<evidence type="ECO:0000259" key="6">
    <source>
        <dbReference type="Pfam" id="PF00291"/>
    </source>
</evidence>
<comment type="cofactor">
    <cofactor evidence="1">
        <name>pyridoxal 5'-phosphate</name>
        <dbReference type="ChEBI" id="CHEBI:597326"/>
    </cofactor>
</comment>
<evidence type="ECO:0000256" key="2">
    <source>
        <dbReference type="ARBA" id="ARBA00008639"/>
    </source>
</evidence>
<dbReference type="AlphaFoldDB" id="A0A1M5CS47"/>
<dbReference type="Proteomes" id="UP000184245">
    <property type="component" value="Unassembled WGS sequence"/>
</dbReference>
<dbReference type="SUPFAM" id="SSF53686">
    <property type="entry name" value="Tryptophan synthase beta subunit-like PLP-dependent enzymes"/>
    <property type="match status" value="1"/>
</dbReference>
<keyword evidence="8" id="KW-1185">Reference proteome</keyword>
<dbReference type="Pfam" id="PF00291">
    <property type="entry name" value="PALP"/>
    <property type="match status" value="1"/>
</dbReference>
<feature type="domain" description="Tryptophan synthase beta chain-like PALP" evidence="6">
    <location>
        <begin position="9"/>
        <end position="313"/>
    </location>
</feature>
<name>A0A1M5CS47_9CLOT</name>
<dbReference type="PANTHER" id="PTHR43780:SF2">
    <property type="entry name" value="1-AMINOCYCLOPROPANE-1-CARBOXYLATE DEAMINASE-RELATED"/>
    <property type="match status" value="1"/>
</dbReference>
<proteinExistence type="inferred from homology"/>
<dbReference type="NCBIfam" id="TIGR01275">
    <property type="entry name" value="ACC_deam_rel"/>
    <property type="match status" value="1"/>
</dbReference>
<dbReference type="InterPro" id="IPR027278">
    <property type="entry name" value="ACCD_DCysDesulf"/>
</dbReference>
<dbReference type="InterPro" id="IPR005966">
    <property type="entry name" value="D-Cys_desShydrase"/>
</dbReference>
<dbReference type="RefSeq" id="WP_072854782.1">
    <property type="nucleotide sequence ID" value="NZ_FQVI01000045.1"/>
</dbReference>
<dbReference type="InterPro" id="IPR001926">
    <property type="entry name" value="TrpB-like_PALP"/>
</dbReference>
<gene>
    <name evidence="7" type="ORF">SAMN02745158_04268</name>
</gene>
<feature type="active site" description="Nucleophile" evidence="4">
    <location>
        <position position="74"/>
    </location>
</feature>
<accession>A0A1M5CS47</accession>
<evidence type="ECO:0000313" key="7">
    <source>
        <dbReference type="EMBL" id="SHF57578.1"/>
    </source>
</evidence>
<dbReference type="STRING" id="1122155.SAMN02745158_04268"/>
<organism evidence="7 8">
    <name type="scientific">Lactonifactor longoviformis DSM 17459</name>
    <dbReference type="NCBI Taxonomy" id="1122155"/>
    <lineage>
        <taxon>Bacteria</taxon>
        <taxon>Bacillati</taxon>
        <taxon>Bacillota</taxon>
        <taxon>Clostridia</taxon>
        <taxon>Eubacteriales</taxon>
        <taxon>Clostridiaceae</taxon>
        <taxon>Lactonifactor</taxon>
    </lineage>
</organism>
<dbReference type="PANTHER" id="PTHR43780">
    <property type="entry name" value="1-AMINOCYCLOPROPANE-1-CARBOXYLATE DEAMINASE-RELATED"/>
    <property type="match status" value="1"/>
</dbReference>
<dbReference type="GO" id="GO:0019148">
    <property type="term" value="F:D-cysteine desulfhydrase activity"/>
    <property type="evidence" value="ECO:0007669"/>
    <property type="project" value="TreeGrafter"/>
</dbReference>
<evidence type="ECO:0000313" key="8">
    <source>
        <dbReference type="Proteomes" id="UP000184245"/>
    </source>
</evidence>
<dbReference type="OrthoDB" id="9801249at2"/>
<dbReference type="EMBL" id="FQVI01000045">
    <property type="protein sequence ID" value="SHF57578.1"/>
    <property type="molecule type" value="Genomic_DNA"/>
</dbReference>
<evidence type="ECO:0000256" key="1">
    <source>
        <dbReference type="ARBA" id="ARBA00001933"/>
    </source>
</evidence>
<evidence type="ECO:0000256" key="5">
    <source>
        <dbReference type="PIRSR" id="PIRSR006278-2"/>
    </source>
</evidence>
<keyword evidence="3 5" id="KW-0663">Pyridoxal phosphate</keyword>
<comment type="similarity">
    <text evidence="2">Belongs to the ACC deaminase/D-cysteine desulfhydrase family.</text>
</comment>
<reference evidence="7 8" key="1">
    <citation type="submission" date="2016-11" db="EMBL/GenBank/DDBJ databases">
        <authorList>
            <person name="Jaros S."/>
            <person name="Januszkiewicz K."/>
            <person name="Wedrychowicz H."/>
        </authorList>
    </citation>
    <scope>NUCLEOTIDE SEQUENCE [LARGE SCALE GENOMIC DNA]</scope>
    <source>
        <strain evidence="7 8">DSM 17459</strain>
    </source>
</reference>
<dbReference type="Gene3D" id="3.40.50.1100">
    <property type="match status" value="2"/>
</dbReference>
<dbReference type="GO" id="GO:1901605">
    <property type="term" value="P:alpha-amino acid metabolic process"/>
    <property type="evidence" value="ECO:0007669"/>
    <property type="project" value="UniProtKB-ARBA"/>
</dbReference>